<dbReference type="EMBL" id="SLUK01000008">
    <property type="protein sequence ID" value="TCL42773.1"/>
    <property type="molecule type" value="Genomic_DNA"/>
</dbReference>
<dbReference type="SUPFAM" id="SSF53067">
    <property type="entry name" value="Actin-like ATPase domain"/>
    <property type="match status" value="2"/>
</dbReference>
<dbReference type="Gene3D" id="3.30.420.40">
    <property type="match status" value="2"/>
</dbReference>
<evidence type="ECO:0000313" key="3">
    <source>
        <dbReference type="Proteomes" id="UP000294682"/>
    </source>
</evidence>
<organism evidence="2 3">
    <name type="scientific">Harryflintia acetispora</name>
    <dbReference type="NCBI Taxonomy" id="1849041"/>
    <lineage>
        <taxon>Bacteria</taxon>
        <taxon>Bacillati</taxon>
        <taxon>Bacillota</taxon>
        <taxon>Clostridia</taxon>
        <taxon>Eubacteriales</taxon>
        <taxon>Oscillospiraceae</taxon>
        <taxon>Harryflintia</taxon>
    </lineage>
</organism>
<dbReference type="PANTHER" id="PTHR11735:SF11">
    <property type="entry name" value="TRNA THREONYLCARBAMOYLADENOSINE BIOSYNTHESIS PROTEIN TSAB"/>
    <property type="match status" value="1"/>
</dbReference>
<dbReference type="AlphaFoldDB" id="A0A9X8UJ93"/>
<dbReference type="CDD" id="cd24032">
    <property type="entry name" value="ASKHA_NBD_TsaB"/>
    <property type="match status" value="1"/>
</dbReference>
<proteinExistence type="predicted"/>
<reference evidence="2 3" key="1">
    <citation type="submission" date="2019-03" db="EMBL/GenBank/DDBJ databases">
        <title>Genomic Encyclopedia of Type Strains, Phase IV (KMG-IV): sequencing the most valuable type-strain genomes for metagenomic binning, comparative biology and taxonomic classification.</title>
        <authorList>
            <person name="Goeker M."/>
        </authorList>
    </citation>
    <scope>NUCLEOTIDE SEQUENCE [LARGE SCALE GENOMIC DNA]</scope>
    <source>
        <strain evidence="2 3">DSM 100433</strain>
    </source>
</reference>
<evidence type="ECO:0000259" key="1">
    <source>
        <dbReference type="Pfam" id="PF00814"/>
    </source>
</evidence>
<dbReference type="InterPro" id="IPR000905">
    <property type="entry name" value="Gcp-like_dom"/>
</dbReference>
<dbReference type="NCBIfam" id="TIGR03725">
    <property type="entry name" value="T6A_YeaZ"/>
    <property type="match status" value="1"/>
</dbReference>
<dbReference type="RefSeq" id="WP_132084809.1">
    <property type="nucleotide sequence ID" value="NZ_SLUK01000008.1"/>
</dbReference>
<feature type="domain" description="Gcp-like" evidence="1">
    <location>
        <begin position="34"/>
        <end position="145"/>
    </location>
</feature>
<keyword evidence="3" id="KW-1185">Reference proteome</keyword>
<protein>
    <submittedName>
        <fullName evidence="2">tRNA threonylcarbamoyladenosine biosynthesis protein TsaB</fullName>
    </submittedName>
</protein>
<dbReference type="Pfam" id="PF00814">
    <property type="entry name" value="TsaD"/>
    <property type="match status" value="1"/>
</dbReference>
<gene>
    <name evidence="2" type="ORF">EDD78_10884</name>
</gene>
<dbReference type="Proteomes" id="UP000294682">
    <property type="component" value="Unassembled WGS sequence"/>
</dbReference>
<name>A0A9X8UJ93_9FIRM</name>
<dbReference type="GO" id="GO:0005829">
    <property type="term" value="C:cytosol"/>
    <property type="evidence" value="ECO:0007669"/>
    <property type="project" value="TreeGrafter"/>
</dbReference>
<accession>A0A9X8UJ93</accession>
<dbReference type="GO" id="GO:0002949">
    <property type="term" value="P:tRNA threonylcarbamoyladenosine modification"/>
    <property type="evidence" value="ECO:0007669"/>
    <property type="project" value="InterPro"/>
</dbReference>
<dbReference type="PANTHER" id="PTHR11735">
    <property type="entry name" value="TRNA N6-ADENOSINE THREONYLCARBAMOYLTRANSFERASE"/>
    <property type="match status" value="1"/>
</dbReference>
<evidence type="ECO:0000313" key="2">
    <source>
        <dbReference type="EMBL" id="TCL42773.1"/>
    </source>
</evidence>
<dbReference type="InterPro" id="IPR022496">
    <property type="entry name" value="T6A_TsaB"/>
</dbReference>
<dbReference type="InterPro" id="IPR043129">
    <property type="entry name" value="ATPase_NBD"/>
</dbReference>
<sequence length="234" mass="24996">MKLLSLDASSKAASCALAEDGRLLGEYYADCGLTHSQTLLPMVRQLLDTTGTKTEEITHVAVSKGPGSFTGLRIGLAAAKSLAAGLHVPLCGVSTLLSLAYNLRGMRGTACTVLDARRGQVYYALFALKDGAVRRLCEDRAGPIGELRQELKNVEPPLFLVGDGAMLCYNSLQETTEGLALSPEHLRLQRASSVGYAALALGEWDSAGALVPSYLRLSQAERELLEKEKKEANS</sequence>
<comment type="caution">
    <text evidence="2">The sequence shown here is derived from an EMBL/GenBank/DDBJ whole genome shotgun (WGS) entry which is preliminary data.</text>
</comment>